<comment type="caution">
    <text evidence="3">The sequence shown here is derived from an EMBL/GenBank/DDBJ whole genome shotgun (WGS) entry which is preliminary data.</text>
</comment>
<evidence type="ECO:0000313" key="3">
    <source>
        <dbReference type="EMBL" id="OAH62230.1"/>
    </source>
</evidence>
<dbReference type="Pfam" id="PF14177">
    <property type="entry name" value="YkyB"/>
    <property type="match status" value="1"/>
</dbReference>
<dbReference type="EMBL" id="LQWZ01000035">
    <property type="protein sequence ID" value="OAH53621.1"/>
    <property type="molecule type" value="Genomic_DNA"/>
</dbReference>
<dbReference type="OrthoDB" id="2360869at2"/>
<dbReference type="Proteomes" id="UP000076935">
    <property type="component" value="Unassembled WGS sequence"/>
</dbReference>
<dbReference type="EMBL" id="LQWY01000012">
    <property type="protein sequence ID" value="OAH62230.1"/>
    <property type="molecule type" value="Genomic_DNA"/>
</dbReference>
<reference evidence="4 5" key="1">
    <citation type="submission" date="2016-01" db="EMBL/GenBank/DDBJ databases">
        <title>Investigation of taxonomic status of Bacillus aminovorans.</title>
        <authorList>
            <person name="Verma A."/>
            <person name="Pal Y."/>
            <person name="Krishnamurthi S."/>
        </authorList>
    </citation>
    <scope>NUCLEOTIDE SEQUENCE [LARGE SCALE GENOMIC DNA]</scope>
    <source>
        <strain evidence="3 4">DSM 1314</strain>
        <strain evidence="2 5">DSM 4337</strain>
    </source>
</reference>
<name>A0A177L8Z7_9BACI</name>
<proteinExistence type="predicted"/>
<evidence type="ECO:0000313" key="5">
    <source>
        <dbReference type="Proteomes" id="UP000077271"/>
    </source>
</evidence>
<evidence type="ECO:0008006" key="6">
    <source>
        <dbReference type="Google" id="ProtNLM"/>
    </source>
</evidence>
<evidence type="ECO:0000256" key="1">
    <source>
        <dbReference type="SAM" id="MobiDB-lite"/>
    </source>
</evidence>
<gene>
    <name evidence="2" type="ORF">AWH48_10060</name>
    <name evidence="3" type="ORF">AWH49_01815</name>
</gene>
<organism evidence="3 4">
    <name type="scientific">Domibacillus aminovorans</name>
    <dbReference type="NCBI Taxonomy" id="29332"/>
    <lineage>
        <taxon>Bacteria</taxon>
        <taxon>Bacillati</taxon>
        <taxon>Bacillota</taxon>
        <taxon>Bacilli</taxon>
        <taxon>Bacillales</taxon>
        <taxon>Bacillaceae</taxon>
        <taxon>Domibacillus</taxon>
    </lineage>
</organism>
<evidence type="ECO:0000313" key="4">
    <source>
        <dbReference type="Proteomes" id="UP000076935"/>
    </source>
</evidence>
<dbReference type="RefSeq" id="WP_051080826.1">
    <property type="nucleotide sequence ID" value="NZ_JBCNAN010000043.1"/>
</dbReference>
<dbReference type="InterPro" id="IPR025552">
    <property type="entry name" value="YkyB"/>
</dbReference>
<accession>A0A177L8Z7</accession>
<dbReference type="AlphaFoldDB" id="A0A177L8Z7"/>
<sequence length="162" mass="18416">MNAKGVSIVSKLSEPFTEPSSDDILAKAIFTVNRHAKTATNPKYLYQLKKQALLKMIKEGKAKKKGLHFSRNPKHSRQQSDVLVECGHYTFHIPPCKEDFNLLPHLGRLNEEFRNPRCSMSLSKAKGVLEAYTGMKEDQSKRNPPGRKQYTKPVFKPLGQSY</sequence>
<evidence type="ECO:0000313" key="2">
    <source>
        <dbReference type="EMBL" id="OAH53621.1"/>
    </source>
</evidence>
<dbReference type="STRING" id="29332.AWH48_10060"/>
<protein>
    <recommendedName>
        <fullName evidence="6">YkyB-like protein</fullName>
    </recommendedName>
</protein>
<dbReference type="Proteomes" id="UP000077271">
    <property type="component" value="Unassembled WGS sequence"/>
</dbReference>
<keyword evidence="4" id="KW-1185">Reference proteome</keyword>
<feature type="region of interest" description="Disordered" evidence="1">
    <location>
        <begin position="134"/>
        <end position="162"/>
    </location>
</feature>